<reference evidence="13" key="1">
    <citation type="journal article" date="2019" name="Int. J. Syst. Evol. Microbiol.">
        <title>The Global Catalogue of Microorganisms (GCM) 10K type strain sequencing project: providing services to taxonomists for standard genome sequencing and annotation.</title>
        <authorList>
            <consortium name="The Broad Institute Genomics Platform"/>
            <consortium name="The Broad Institute Genome Sequencing Center for Infectious Disease"/>
            <person name="Wu L."/>
            <person name="Ma J."/>
        </authorList>
    </citation>
    <scope>NUCLEOTIDE SEQUENCE [LARGE SCALE GENOMIC DNA]</scope>
    <source>
        <strain evidence="13">IBRC 10765</strain>
    </source>
</reference>
<keyword evidence="7" id="KW-1278">Translocase</keyword>
<feature type="transmembrane region" description="Helical" evidence="10">
    <location>
        <begin position="94"/>
        <end position="117"/>
    </location>
</feature>
<dbReference type="InterPro" id="IPR008250">
    <property type="entry name" value="ATPase_P-typ_transduc_dom_A_sf"/>
</dbReference>
<evidence type="ECO:0000259" key="11">
    <source>
        <dbReference type="PROSITE" id="PS50846"/>
    </source>
</evidence>
<keyword evidence="3 10" id="KW-0812">Transmembrane</keyword>
<dbReference type="NCBIfam" id="TIGR01511">
    <property type="entry name" value="ATPase-IB1_Cu"/>
    <property type="match status" value="1"/>
</dbReference>
<dbReference type="Pfam" id="PF00702">
    <property type="entry name" value="Hydrolase"/>
    <property type="match status" value="1"/>
</dbReference>
<dbReference type="NCBIfam" id="TIGR01525">
    <property type="entry name" value="ATPase-IB_hvy"/>
    <property type="match status" value="1"/>
</dbReference>
<dbReference type="PRINTS" id="PR00943">
    <property type="entry name" value="CUATPASE"/>
</dbReference>
<comment type="caution">
    <text evidence="12">The sequence shown here is derived from an EMBL/GenBank/DDBJ whole genome shotgun (WGS) entry which is preliminary data.</text>
</comment>
<dbReference type="SUPFAM" id="SSF81653">
    <property type="entry name" value="Calcium ATPase, transduction domain A"/>
    <property type="match status" value="1"/>
</dbReference>
<protein>
    <submittedName>
        <fullName evidence="12">Heavy metal translocating P-type ATPase</fullName>
    </submittedName>
</protein>
<dbReference type="SFLD" id="SFLDF00027">
    <property type="entry name" value="p-type_atpase"/>
    <property type="match status" value="1"/>
</dbReference>
<comment type="similarity">
    <text evidence="2 10">Belongs to the cation transport ATPase (P-type) (TC 3.A.3) family. Type IB subfamily.</text>
</comment>
<dbReference type="RefSeq" id="WP_380694869.1">
    <property type="nucleotide sequence ID" value="NZ_JBHRYR010000002.1"/>
</dbReference>
<dbReference type="Pfam" id="PF00122">
    <property type="entry name" value="E1-E2_ATPase"/>
    <property type="match status" value="1"/>
</dbReference>
<dbReference type="InterPro" id="IPR023298">
    <property type="entry name" value="ATPase_P-typ_TM_dom_sf"/>
</dbReference>
<gene>
    <name evidence="12" type="ORF">ACFOOG_07065</name>
</gene>
<dbReference type="SFLD" id="SFLDS00003">
    <property type="entry name" value="Haloacid_Dehalogenase"/>
    <property type="match status" value="1"/>
</dbReference>
<feature type="transmembrane region" description="Helical" evidence="10">
    <location>
        <begin position="701"/>
        <end position="720"/>
    </location>
</feature>
<evidence type="ECO:0000256" key="7">
    <source>
        <dbReference type="ARBA" id="ARBA00022967"/>
    </source>
</evidence>
<dbReference type="Gene3D" id="3.40.1110.10">
    <property type="entry name" value="Calcium-transporting ATPase, cytoplasmic domain N"/>
    <property type="match status" value="2"/>
</dbReference>
<feature type="transmembrane region" description="Helical" evidence="10">
    <location>
        <begin position="167"/>
        <end position="188"/>
    </location>
</feature>
<dbReference type="CDD" id="cd02094">
    <property type="entry name" value="P-type_ATPase_Cu-like"/>
    <property type="match status" value="1"/>
</dbReference>
<sequence length="760" mass="80745">MNTQASLNIDGMTCASCVLRVEKALLKVPGVQSAQVNLATERATIHYERDQADTATLIAAVERVGYHATQHSDRQTPDSQASEQHKPDTLKRDLFIAAVLTLPIFILEMGGHVLPAFHHWQMSTFGQQNLFYAFFVLASIVQFGPGWRFYVKGVPALLRAGPDMNSLVVLGTSAAWSYSVVATFWPAVLPAGSVYVYFEASAVIVTLILLGRYLEANAKGRTNQAIKRLLSLQAHTARVVREDKTLDIPIADVQPNDTVLVRPGEKIPVDGEVIKGSSYVDESMLTGEPIPVSKAAGSTVVGATLNQSGSLTLRATTVGADSVLARIVRLVEEAQGSKLPIQNLVDHVTAVFVPIVMALATLTFLAWWWLGPEPTMTLALVNAVAVLIIACPCAMGLATPTSIMVGTGKAAEMGVLFRRGDALQTLRDTTVVAFDKTGTLTKGKPELTDLEIVNEPTHALTQKQILGFIATVENVSEHPIASAIVAAAKAQDINLPDIKDFQAHAGFGISAVVMDQAGTSRQVWVGADRLMEQQGIPVAEHEHTTASWATAGKTPLYAAIDGTLVALLAVSDPIKESSRTAIQALQEEGLRVAMITGDNTRTAQAIAQQLGIDDVIAEVLPGGKVDAVKTLQQTYGHVAFVGDGINDAPALAQADTGIAIGTGTDVAIESADVVLMSGDVRNVTNAIALSRATLRNIKQNLFWAFAYNSVLIPIAAGALFPAWGILLSPMLAAGAMAASSVCVISNALRLRRFKAPLQIS</sequence>
<feature type="transmembrane region" description="Helical" evidence="10">
    <location>
        <begin position="726"/>
        <end position="748"/>
    </location>
</feature>
<dbReference type="PROSITE" id="PS01047">
    <property type="entry name" value="HMA_1"/>
    <property type="match status" value="1"/>
</dbReference>
<evidence type="ECO:0000256" key="3">
    <source>
        <dbReference type="ARBA" id="ARBA00022692"/>
    </source>
</evidence>
<dbReference type="EMBL" id="JBHRYR010000002">
    <property type="protein sequence ID" value="MFC3852590.1"/>
    <property type="molecule type" value="Genomic_DNA"/>
</dbReference>
<dbReference type="Gene3D" id="3.40.50.1000">
    <property type="entry name" value="HAD superfamily/HAD-like"/>
    <property type="match status" value="1"/>
</dbReference>
<keyword evidence="4 10" id="KW-0479">Metal-binding</keyword>
<evidence type="ECO:0000256" key="8">
    <source>
        <dbReference type="ARBA" id="ARBA00022989"/>
    </source>
</evidence>
<feature type="domain" description="HMA" evidence="11">
    <location>
        <begin position="3"/>
        <end position="69"/>
    </location>
</feature>
<dbReference type="InterPro" id="IPR059000">
    <property type="entry name" value="ATPase_P-type_domA"/>
</dbReference>
<organism evidence="12 13">
    <name type="scientific">Saccharospirillum mangrovi</name>
    <dbReference type="NCBI Taxonomy" id="2161747"/>
    <lineage>
        <taxon>Bacteria</taxon>
        <taxon>Pseudomonadati</taxon>
        <taxon>Pseudomonadota</taxon>
        <taxon>Gammaproteobacteria</taxon>
        <taxon>Oceanospirillales</taxon>
        <taxon>Saccharospirillaceae</taxon>
        <taxon>Saccharospirillum</taxon>
    </lineage>
</organism>
<dbReference type="Gene3D" id="3.30.70.100">
    <property type="match status" value="1"/>
</dbReference>
<evidence type="ECO:0000256" key="2">
    <source>
        <dbReference type="ARBA" id="ARBA00006024"/>
    </source>
</evidence>
<evidence type="ECO:0000256" key="9">
    <source>
        <dbReference type="ARBA" id="ARBA00023136"/>
    </source>
</evidence>
<keyword evidence="9 10" id="KW-0472">Membrane</keyword>
<name>A0ABV7ZWI9_9GAMM</name>
<keyword evidence="13" id="KW-1185">Reference proteome</keyword>
<evidence type="ECO:0000313" key="12">
    <source>
        <dbReference type="EMBL" id="MFC3852590.1"/>
    </source>
</evidence>
<dbReference type="SFLD" id="SFLDG00002">
    <property type="entry name" value="C1.7:_P-type_atpase_like"/>
    <property type="match status" value="1"/>
</dbReference>
<dbReference type="PANTHER" id="PTHR43520">
    <property type="entry name" value="ATP7, ISOFORM B"/>
    <property type="match status" value="1"/>
</dbReference>
<dbReference type="SUPFAM" id="SSF81665">
    <property type="entry name" value="Calcium ATPase, transmembrane domain M"/>
    <property type="match status" value="1"/>
</dbReference>
<keyword evidence="6 10" id="KW-0067">ATP-binding</keyword>
<dbReference type="InterPro" id="IPR023299">
    <property type="entry name" value="ATPase_P-typ_cyto_dom_N"/>
</dbReference>
<dbReference type="PRINTS" id="PR00119">
    <property type="entry name" value="CATATPASE"/>
</dbReference>
<evidence type="ECO:0000256" key="5">
    <source>
        <dbReference type="ARBA" id="ARBA00022741"/>
    </source>
</evidence>
<evidence type="ECO:0000256" key="10">
    <source>
        <dbReference type="RuleBase" id="RU362081"/>
    </source>
</evidence>
<dbReference type="Pfam" id="PF00403">
    <property type="entry name" value="HMA"/>
    <property type="match status" value="1"/>
</dbReference>
<dbReference type="InterPro" id="IPR027256">
    <property type="entry name" value="P-typ_ATPase_IB"/>
</dbReference>
<keyword evidence="5 10" id="KW-0547">Nucleotide-binding</keyword>
<feature type="transmembrane region" description="Helical" evidence="10">
    <location>
        <begin position="376"/>
        <end position="399"/>
    </location>
</feature>
<dbReference type="InterPro" id="IPR044492">
    <property type="entry name" value="P_typ_ATPase_HD_dom"/>
</dbReference>
<dbReference type="InterPro" id="IPR017969">
    <property type="entry name" value="Heavy-metal-associated_CS"/>
</dbReference>
<feature type="transmembrane region" description="Helical" evidence="10">
    <location>
        <begin position="194"/>
        <end position="214"/>
    </location>
</feature>
<feature type="transmembrane region" description="Helical" evidence="10">
    <location>
        <begin position="348"/>
        <end position="370"/>
    </location>
</feature>
<dbReference type="PANTHER" id="PTHR43520:SF8">
    <property type="entry name" value="P-TYPE CU(+) TRANSPORTER"/>
    <property type="match status" value="1"/>
</dbReference>
<dbReference type="InterPro" id="IPR036412">
    <property type="entry name" value="HAD-like_sf"/>
</dbReference>
<dbReference type="InterPro" id="IPR023214">
    <property type="entry name" value="HAD_sf"/>
</dbReference>
<dbReference type="PROSITE" id="PS50846">
    <property type="entry name" value="HMA_2"/>
    <property type="match status" value="1"/>
</dbReference>
<dbReference type="PROSITE" id="PS00154">
    <property type="entry name" value="ATPASE_E1_E2"/>
    <property type="match status" value="1"/>
</dbReference>
<evidence type="ECO:0000313" key="13">
    <source>
        <dbReference type="Proteomes" id="UP001595617"/>
    </source>
</evidence>
<dbReference type="InterPro" id="IPR018303">
    <property type="entry name" value="ATPase_P-typ_P_site"/>
</dbReference>
<dbReference type="CDD" id="cd00371">
    <property type="entry name" value="HMA"/>
    <property type="match status" value="1"/>
</dbReference>
<dbReference type="SUPFAM" id="SSF56784">
    <property type="entry name" value="HAD-like"/>
    <property type="match status" value="1"/>
</dbReference>
<evidence type="ECO:0000256" key="6">
    <source>
        <dbReference type="ARBA" id="ARBA00022840"/>
    </source>
</evidence>
<evidence type="ECO:0000256" key="1">
    <source>
        <dbReference type="ARBA" id="ARBA00004127"/>
    </source>
</evidence>
<dbReference type="InterPro" id="IPR001757">
    <property type="entry name" value="P_typ_ATPase"/>
</dbReference>
<dbReference type="Proteomes" id="UP001595617">
    <property type="component" value="Unassembled WGS sequence"/>
</dbReference>
<dbReference type="Gene3D" id="2.70.150.10">
    <property type="entry name" value="Calcium-transporting ATPase, cytoplasmic transduction domain A"/>
    <property type="match status" value="1"/>
</dbReference>
<dbReference type="InterPro" id="IPR006121">
    <property type="entry name" value="HMA_dom"/>
</dbReference>
<keyword evidence="8 10" id="KW-1133">Transmembrane helix</keyword>
<dbReference type="InterPro" id="IPR036163">
    <property type="entry name" value="HMA_dom_sf"/>
</dbReference>
<comment type="subcellular location">
    <subcellularLocation>
        <location evidence="10">Cell membrane</location>
    </subcellularLocation>
    <subcellularLocation>
        <location evidence="1">Endomembrane system</location>
        <topology evidence="1">Multi-pass membrane protein</topology>
    </subcellularLocation>
</comment>
<dbReference type="NCBIfam" id="TIGR01494">
    <property type="entry name" value="ATPase_P-type"/>
    <property type="match status" value="2"/>
</dbReference>
<evidence type="ECO:0000256" key="4">
    <source>
        <dbReference type="ARBA" id="ARBA00022723"/>
    </source>
</evidence>
<proteinExistence type="inferred from homology"/>
<feature type="transmembrane region" description="Helical" evidence="10">
    <location>
        <begin position="129"/>
        <end position="147"/>
    </location>
</feature>
<dbReference type="SUPFAM" id="SSF55008">
    <property type="entry name" value="HMA, heavy metal-associated domain"/>
    <property type="match status" value="1"/>
</dbReference>
<accession>A0ABV7ZWI9</accession>
<keyword evidence="10" id="KW-1003">Cell membrane</keyword>